<dbReference type="InterPro" id="IPR007278">
    <property type="entry name" value="DUF397"/>
</dbReference>
<feature type="domain" description="DUF397" evidence="1">
    <location>
        <begin position="8"/>
        <end position="59"/>
    </location>
</feature>
<name>A0ABX0Z3T9_9ACTN</name>
<evidence type="ECO:0000259" key="1">
    <source>
        <dbReference type="Pfam" id="PF04149"/>
    </source>
</evidence>
<keyword evidence="3" id="KW-1185">Reference proteome</keyword>
<sequence length="65" mass="6717">MDDSKFTRWYKSTRSSGGDNCVEVAIAADGTVGVRDSKDPTGGILEFGSAAWAGFVAEIVGESGS</sequence>
<reference evidence="2 3" key="1">
    <citation type="submission" date="2020-03" db="EMBL/GenBank/DDBJ databases">
        <title>WGS of actinomycetes isolated from Thailand.</title>
        <authorList>
            <person name="Thawai C."/>
        </authorList>
    </citation>
    <scope>NUCLEOTIDE SEQUENCE [LARGE SCALE GENOMIC DNA]</scope>
    <source>
        <strain evidence="2 3">HSS6-12</strain>
    </source>
</reference>
<dbReference type="RefSeq" id="WP_167999182.1">
    <property type="nucleotide sequence ID" value="NZ_JAATEO010000002.1"/>
</dbReference>
<evidence type="ECO:0000313" key="2">
    <source>
        <dbReference type="EMBL" id="NJP30743.1"/>
    </source>
</evidence>
<protein>
    <submittedName>
        <fullName evidence="2">DUF397 domain-containing protein</fullName>
    </submittedName>
</protein>
<organism evidence="2 3">
    <name type="scientific">Micromonospora thermarum</name>
    <dbReference type="NCBI Taxonomy" id="2720024"/>
    <lineage>
        <taxon>Bacteria</taxon>
        <taxon>Bacillati</taxon>
        <taxon>Actinomycetota</taxon>
        <taxon>Actinomycetes</taxon>
        <taxon>Micromonosporales</taxon>
        <taxon>Micromonosporaceae</taxon>
        <taxon>Micromonospora</taxon>
    </lineage>
</organism>
<evidence type="ECO:0000313" key="3">
    <source>
        <dbReference type="Proteomes" id="UP000783871"/>
    </source>
</evidence>
<accession>A0ABX0Z3T9</accession>
<gene>
    <name evidence="2" type="ORF">HCJ94_01725</name>
</gene>
<dbReference type="Pfam" id="PF04149">
    <property type="entry name" value="DUF397"/>
    <property type="match status" value="1"/>
</dbReference>
<dbReference type="EMBL" id="JAATEO010000002">
    <property type="protein sequence ID" value="NJP30743.1"/>
    <property type="molecule type" value="Genomic_DNA"/>
</dbReference>
<proteinExistence type="predicted"/>
<comment type="caution">
    <text evidence="2">The sequence shown here is derived from an EMBL/GenBank/DDBJ whole genome shotgun (WGS) entry which is preliminary data.</text>
</comment>
<dbReference type="Proteomes" id="UP000783871">
    <property type="component" value="Unassembled WGS sequence"/>
</dbReference>